<sequence>MLLKCIICEHPVATDADRCPNCRTSDPFGAIARRKRLEKWLAFIVFGGAGVYFVFEFIQRGYLQYFL</sequence>
<gene>
    <name evidence="2" type="ORF">BCV19_04910</name>
</gene>
<accession>A0A2N7CGR6</accession>
<keyword evidence="1" id="KW-0472">Membrane</keyword>
<dbReference type="AlphaFoldDB" id="A0A2N7CGR6"/>
<dbReference type="Proteomes" id="UP000235405">
    <property type="component" value="Unassembled WGS sequence"/>
</dbReference>
<protein>
    <submittedName>
        <fullName evidence="2">Uncharacterized protein</fullName>
    </submittedName>
</protein>
<keyword evidence="1" id="KW-0812">Transmembrane</keyword>
<keyword evidence="1" id="KW-1133">Transmembrane helix</keyword>
<dbReference type="EMBL" id="MCSW01000154">
    <property type="protein sequence ID" value="PMF23109.1"/>
    <property type="molecule type" value="Genomic_DNA"/>
</dbReference>
<evidence type="ECO:0000313" key="3">
    <source>
        <dbReference type="Proteomes" id="UP000235405"/>
    </source>
</evidence>
<proteinExistence type="predicted"/>
<evidence type="ECO:0000313" key="2">
    <source>
        <dbReference type="EMBL" id="PMF23109.1"/>
    </source>
</evidence>
<feature type="transmembrane region" description="Helical" evidence="1">
    <location>
        <begin position="40"/>
        <end position="58"/>
    </location>
</feature>
<organism evidence="2 3">
    <name type="scientific">Vibrio splendidus</name>
    <dbReference type="NCBI Taxonomy" id="29497"/>
    <lineage>
        <taxon>Bacteria</taxon>
        <taxon>Pseudomonadati</taxon>
        <taxon>Pseudomonadota</taxon>
        <taxon>Gammaproteobacteria</taxon>
        <taxon>Vibrionales</taxon>
        <taxon>Vibrionaceae</taxon>
        <taxon>Vibrio</taxon>
    </lineage>
</organism>
<evidence type="ECO:0000256" key="1">
    <source>
        <dbReference type="SAM" id="Phobius"/>
    </source>
</evidence>
<reference evidence="3" key="1">
    <citation type="submission" date="2016-07" db="EMBL/GenBank/DDBJ databases">
        <title>Nontailed viruses are major unrecognized killers of bacteria in the ocean.</title>
        <authorList>
            <person name="Kauffman K."/>
            <person name="Hussain F."/>
            <person name="Yang J."/>
            <person name="Arevalo P."/>
            <person name="Brown J."/>
            <person name="Cutler M."/>
            <person name="Kelly L."/>
            <person name="Polz M.F."/>
        </authorList>
    </citation>
    <scope>NUCLEOTIDE SEQUENCE [LARGE SCALE GENOMIC DNA]</scope>
    <source>
        <strain evidence="3">10N.286.54.F3</strain>
    </source>
</reference>
<comment type="caution">
    <text evidence="2">The sequence shown here is derived from an EMBL/GenBank/DDBJ whole genome shotgun (WGS) entry which is preliminary data.</text>
</comment>
<name>A0A2N7CGR6_VIBSP</name>